<gene>
    <name evidence="1" type="ORF">HERILL_LOCUS7974</name>
</gene>
<dbReference type="EMBL" id="LR899011">
    <property type="protein sequence ID" value="CAD7085111.1"/>
    <property type="molecule type" value="Genomic_DNA"/>
</dbReference>
<protein>
    <submittedName>
        <fullName evidence="1">Uncharacterized protein</fullName>
    </submittedName>
</protein>
<name>A0A7R8YUT7_HERIL</name>
<dbReference type="OrthoDB" id="10488282at2759"/>
<accession>A0A7R8YUT7</accession>
<dbReference type="AlphaFoldDB" id="A0A7R8YUT7"/>
<proteinExistence type="predicted"/>
<organism evidence="1 2">
    <name type="scientific">Hermetia illucens</name>
    <name type="common">Black soldier fly</name>
    <dbReference type="NCBI Taxonomy" id="343691"/>
    <lineage>
        <taxon>Eukaryota</taxon>
        <taxon>Metazoa</taxon>
        <taxon>Ecdysozoa</taxon>
        <taxon>Arthropoda</taxon>
        <taxon>Hexapoda</taxon>
        <taxon>Insecta</taxon>
        <taxon>Pterygota</taxon>
        <taxon>Neoptera</taxon>
        <taxon>Endopterygota</taxon>
        <taxon>Diptera</taxon>
        <taxon>Brachycera</taxon>
        <taxon>Stratiomyomorpha</taxon>
        <taxon>Stratiomyidae</taxon>
        <taxon>Hermetiinae</taxon>
        <taxon>Hermetia</taxon>
    </lineage>
</organism>
<evidence type="ECO:0000313" key="1">
    <source>
        <dbReference type="EMBL" id="CAD7085111.1"/>
    </source>
</evidence>
<dbReference type="Proteomes" id="UP000594454">
    <property type="component" value="Chromosome 3"/>
</dbReference>
<reference evidence="1 2" key="1">
    <citation type="submission" date="2020-11" db="EMBL/GenBank/DDBJ databases">
        <authorList>
            <person name="Wallbank WR R."/>
            <person name="Pardo Diaz C."/>
            <person name="Kozak K."/>
            <person name="Martin S."/>
            <person name="Jiggins C."/>
            <person name="Moest M."/>
            <person name="Warren A I."/>
            <person name="Generalovic N T."/>
            <person name="Byers J.R.P. K."/>
            <person name="Montejo-Kovacevich G."/>
            <person name="Yen C E."/>
        </authorList>
    </citation>
    <scope>NUCLEOTIDE SEQUENCE [LARGE SCALE GENOMIC DNA]</scope>
</reference>
<keyword evidence="2" id="KW-1185">Reference proteome</keyword>
<sequence>MQRTRRCPKCRVKCVAPAVSFRQNPSSICIADYSGDGPVKKLTGDEFKMRIWSYMKPPKISEPIVSLNPERVEMVRRMLDKSLREKPSQVQIDSNVNLQVLPDGSIQKTTSRIERKIFPPKGKSVVQRPGTYKDFAANIGNIMSSTRM</sequence>
<dbReference type="InParanoid" id="A0A7R8YUT7"/>
<evidence type="ECO:0000313" key="2">
    <source>
        <dbReference type="Proteomes" id="UP000594454"/>
    </source>
</evidence>